<gene>
    <name evidence="3" type="ORF">D9C73_001002</name>
</gene>
<keyword evidence="2" id="KW-0732">Signal</keyword>
<dbReference type="EMBL" id="CM014079">
    <property type="protein sequence ID" value="TKS67674.1"/>
    <property type="molecule type" value="Genomic_DNA"/>
</dbReference>
<name>A0A4U5U0W6_COLLU</name>
<organism evidence="3 4">
    <name type="scientific">Collichthys lucidus</name>
    <name type="common">Big head croaker</name>
    <name type="synonym">Sciaena lucida</name>
    <dbReference type="NCBI Taxonomy" id="240159"/>
    <lineage>
        <taxon>Eukaryota</taxon>
        <taxon>Metazoa</taxon>
        <taxon>Chordata</taxon>
        <taxon>Craniata</taxon>
        <taxon>Vertebrata</taxon>
        <taxon>Euteleostomi</taxon>
        <taxon>Actinopterygii</taxon>
        <taxon>Neopterygii</taxon>
        <taxon>Teleostei</taxon>
        <taxon>Neoteleostei</taxon>
        <taxon>Acanthomorphata</taxon>
        <taxon>Eupercaria</taxon>
        <taxon>Sciaenidae</taxon>
        <taxon>Collichthys</taxon>
    </lineage>
</organism>
<feature type="region of interest" description="Disordered" evidence="1">
    <location>
        <begin position="116"/>
        <end position="137"/>
    </location>
</feature>
<dbReference type="AlphaFoldDB" id="A0A4U5U0W6"/>
<evidence type="ECO:0000313" key="4">
    <source>
        <dbReference type="Proteomes" id="UP000298787"/>
    </source>
</evidence>
<dbReference type="Proteomes" id="UP000298787">
    <property type="component" value="Chromosome 2"/>
</dbReference>
<evidence type="ECO:0000256" key="2">
    <source>
        <dbReference type="SAM" id="SignalP"/>
    </source>
</evidence>
<protein>
    <submittedName>
        <fullName evidence="3">Uncharacterized protein</fullName>
    </submittedName>
</protein>
<accession>A0A4U5U0W6</accession>
<sequence>MLSNSTQLPALLLAVFTCLSSIPTNISMSENLCPPAGIVQDCGSQDQKPPPSHLQRYTSIERKQQAKKFHSPRNKLSINKLEKADFLKLDLLSYSQSLCTSFCLTRCLVLVLSSSSSPPPPTHQSFHAERSPSGPIG</sequence>
<evidence type="ECO:0000313" key="3">
    <source>
        <dbReference type="EMBL" id="TKS67674.1"/>
    </source>
</evidence>
<feature type="signal peptide" evidence="2">
    <location>
        <begin position="1"/>
        <end position="20"/>
    </location>
</feature>
<evidence type="ECO:0000256" key="1">
    <source>
        <dbReference type="SAM" id="MobiDB-lite"/>
    </source>
</evidence>
<keyword evidence="4" id="KW-1185">Reference proteome</keyword>
<feature type="chain" id="PRO_5020728015" evidence="2">
    <location>
        <begin position="21"/>
        <end position="137"/>
    </location>
</feature>
<reference evidence="3 4" key="1">
    <citation type="submission" date="2019-01" db="EMBL/GenBank/DDBJ databases">
        <title>Genome Assembly of Collichthys lucidus.</title>
        <authorList>
            <person name="Cai M."/>
            <person name="Xiao S."/>
        </authorList>
    </citation>
    <scope>NUCLEOTIDE SEQUENCE [LARGE SCALE GENOMIC DNA]</scope>
    <source>
        <strain evidence="3">JT15FE1705JMU</strain>
        <tissue evidence="3">Muscle</tissue>
    </source>
</reference>
<proteinExistence type="predicted"/>